<accession>A0AAD5X0E1</accession>
<proteinExistence type="predicted"/>
<dbReference type="AlphaFoldDB" id="A0AAD5X0E1"/>
<feature type="compositionally biased region" description="Polar residues" evidence="1">
    <location>
        <begin position="43"/>
        <end position="54"/>
    </location>
</feature>
<evidence type="ECO:0000313" key="3">
    <source>
        <dbReference type="Proteomes" id="UP001212841"/>
    </source>
</evidence>
<gene>
    <name evidence="2" type="ORF">HK097_009500</name>
</gene>
<protein>
    <submittedName>
        <fullName evidence="2">Uncharacterized protein</fullName>
    </submittedName>
</protein>
<evidence type="ECO:0000256" key="1">
    <source>
        <dbReference type="SAM" id="MobiDB-lite"/>
    </source>
</evidence>
<reference evidence="2" key="1">
    <citation type="submission" date="2020-05" db="EMBL/GenBank/DDBJ databases">
        <title>Phylogenomic resolution of chytrid fungi.</title>
        <authorList>
            <person name="Stajich J.E."/>
            <person name="Amses K."/>
            <person name="Simmons R."/>
            <person name="Seto K."/>
            <person name="Myers J."/>
            <person name="Bonds A."/>
            <person name="Quandt C.A."/>
            <person name="Barry K."/>
            <person name="Liu P."/>
            <person name="Grigoriev I."/>
            <person name="Longcore J.E."/>
            <person name="James T.Y."/>
        </authorList>
    </citation>
    <scope>NUCLEOTIDE SEQUENCE</scope>
    <source>
        <strain evidence="2">JEL0318</strain>
    </source>
</reference>
<comment type="caution">
    <text evidence="2">The sequence shown here is derived from an EMBL/GenBank/DDBJ whole genome shotgun (WGS) entry which is preliminary data.</text>
</comment>
<feature type="region of interest" description="Disordered" evidence="1">
    <location>
        <begin position="1"/>
        <end position="94"/>
    </location>
</feature>
<dbReference type="Proteomes" id="UP001212841">
    <property type="component" value="Unassembled WGS sequence"/>
</dbReference>
<dbReference type="SUPFAM" id="SSF53067">
    <property type="entry name" value="Actin-like ATPase domain"/>
    <property type="match status" value="1"/>
</dbReference>
<feature type="compositionally biased region" description="Low complexity" evidence="1">
    <location>
        <begin position="67"/>
        <end position="92"/>
    </location>
</feature>
<dbReference type="InterPro" id="IPR043129">
    <property type="entry name" value="ATPase_NBD"/>
</dbReference>
<sequence>MLTIPAPETPPDPVVETPSVPSKTPLLTSPSSTTPKTLPTLTEQPQLDSPSSTVPKHGDAPARPLQTDSPKSGTPKPSPTKTTPTKPDTPTDAMSGRWSVALVCGVDADPSTYLSAFACDVQKEIDMSALARAFELEVREKKEGAGDKGKKKGREVEGLVNGKTGGDGVVVSVRAFEGFVGEGGNAVGFDVVLLDVRDLVEGSVAASQILKSCNGLIVFGELDAEADFASLLELLLKLNIPIRIINTIANVRASTTSGVPSNAKSVANAFGCAVYEGPANLDEGIETKESDGKPDGTEHTGANVHVQGLKSYFGDLLSDMVVTGEKKKVRIAMLSRISPYLKQSLLIQQAQDLLSANHNDVHTSLASITIDNERICILINALLHLTSTRADGDEVRSSVLTLANGHESLCGLVGEVVDCVEKVWDGLGLGNAAKQLRGVWLLLGSILGEGMDGADVVFNKVFVSTLNSIAQLLEMVGSVIQRALDTRDMDRKTPEQLMGPKVTTPEVVWPEELKAIRGVIVGLSIGRVCRMGYLEGPDRAFNTEEGSLDRFKWSELGTDARILEDLVEVIRNLRERVVVKVREEVGGIVLSLPSFITALALETALSAVEAAGLHVIKVVDEVTAAHRILDKAEAND</sequence>
<feature type="compositionally biased region" description="Low complexity" evidence="1">
    <location>
        <begin position="14"/>
        <end position="42"/>
    </location>
</feature>
<evidence type="ECO:0000313" key="2">
    <source>
        <dbReference type="EMBL" id="KAJ3049517.1"/>
    </source>
</evidence>
<organism evidence="2 3">
    <name type="scientific">Rhizophlyctis rosea</name>
    <dbReference type="NCBI Taxonomy" id="64517"/>
    <lineage>
        <taxon>Eukaryota</taxon>
        <taxon>Fungi</taxon>
        <taxon>Fungi incertae sedis</taxon>
        <taxon>Chytridiomycota</taxon>
        <taxon>Chytridiomycota incertae sedis</taxon>
        <taxon>Chytridiomycetes</taxon>
        <taxon>Rhizophlyctidales</taxon>
        <taxon>Rhizophlyctidaceae</taxon>
        <taxon>Rhizophlyctis</taxon>
    </lineage>
</organism>
<name>A0AAD5X0E1_9FUNG</name>
<keyword evidence="3" id="KW-1185">Reference proteome</keyword>
<dbReference type="EMBL" id="JADGJD010000632">
    <property type="protein sequence ID" value="KAJ3049517.1"/>
    <property type="molecule type" value="Genomic_DNA"/>
</dbReference>